<reference evidence="2" key="1">
    <citation type="submission" date="2021-02" db="EMBL/GenBank/DDBJ databases">
        <authorList>
            <person name="Nowell W R."/>
        </authorList>
    </citation>
    <scope>NUCLEOTIDE SEQUENCE</scope>
</reference>
<organism evidence="2 4">
    <name type="scientific">Adineta ricciae</name>
    <name type="common">Rotifer</name>
    <dbReference type="NCBI Taxonomy" id="249248"/>
    <lineage>
        <taxon>Eukaryota</taxon>
        <taxon>Metazoa</taxon>
        <taxon>Spiralia</taxon>
        <taxon>Gnathifera</taxon>
        <taxon>Rotifera</taxon>
        <taxon>Eurotatoria</taxon>
        <taxon>Bdelloidea</taxon>
        <taxon>Adinetida</taxon>
        <taxon>Adinetidae</taxon>
        <taxon>Adineta</taxon>
    </lineage>
</organism>
<dbReference type="Proteomes" id="UP000663828">
    <property type="component" value="Unassembled WGS sequence"/>
</dbReference>
<gene>
    <name evidence="3" type="ORF">EDS130_LOCUS43122</name>
    <name evidence="2" type="ORF">XAT740_LOCUS29218</name>
</gene>
<evidence type="ECO:0000256" key="1">
    <source>
        <dbReference type="SAM" id="Phobius"/>
    </source>
</evidence>
<keyword evidence="4" id="KW-1185">Reference proteome</keyword>
<dbReference type="EMBL" id="CAJNOR010002535">
    <property type="protein sequence ID" value="CAF1307861.1"/>
    <property type="molecule type" value="Genomic_DNA"/>
</dbReference>
<keyword evidence="1" id="KW-0812">Transmembrane</keyword>
<accession>A0A815E7W0</accession>
<feature type="transmembrane region" description="Helical" evidence="1">
    <location>
        <begin position="81"/>
        <end position="105"/>
    </location>
</feature>
<evidence type="ECO:0000313" key="3">
    <source>
        <dbReference type="EMBL" id="CAF1509090.1"/>
    </source>
</evidence>
<dbReference type="Gene3D" id="1.20.1070.10">
    <property type="entry name" value="Rhodopsin 7-helix transmembrane proteins"/>
    <property type="match status" value="1"/>
</dbReference>
<evidence type="ECO:0000313" key="2">
    <source>
        <dbReference type="EMBL" id="CAF1307861.1"/>
    </source>
</evidence>
<feature type="non-terminal residue" evidence="2">
    <location>
        <position position="1"/>
    </location>
</feature>
<comment type="caution">
    <text evidence="2">The sequence shown here is derived from an EMBL/GenBank/DDBJ whole genome shotgun (WGS) entry which is preliminary data.</text>
</comment>
<dbReference type="AlphaFoldDB" id="A0A815E7W0"/>
<feature type="transmembrane region" description="Helical" evidence="1">
    <location>
        <begin position="46"/>
        <end position="69"/>
    </location>
</feature>
<dbReference type="Proteomes" id="UP000663852">
    <property type="component" value="Unassembled WGS sequence"/>
</dbReference>
<proteinExistence type="predicted"/>
<keyword evidence="1" id="KW-0472">Membrane</keyword>
<evidence type="ECO:0000313" key="4">
    <source>
        <dbReference type="Proteomes" id="UP000663828"/>
    </source>
</evidence>
<dbReference type="OrthoDB" id="10141835at2759"/>
<evidence type="ECO:0008006" key="5">
    <source>
        <dbReference type="Google" id="ProtNLM"/>
    </source>
</evidence>
<sequence>DNSTYCHVGGSCNLQLKSIGLTLDDILRLQITRNVTMNDQLLSVKMSVVLATIIFVAGIVSSVCSIVTFRNQGLQQVRCGLYLFALSITSLLTITMLTIKVWFVVAAQMITDVHLTVLRGACRSIESILKFFFYWDAWLNACVAIEHAVSVYQGVSFNIDKSKRLA</sequence>
<keyword evidence="1" id="KW-1133">Transmembrane helix</keyword>
<dbReference type="EMBL" id="CAJNOJ010000681">
    <property type="protein sequence ID" value="CAF1509090.1"/>
    <property type="molecule type" value="Genomic_DNA"/>
</dbReference>
<protein>
    <recommendedName>
        <fullName evidence="5">Transmembrane protein</fullName>
    </recommendedName>
</protein>
<name>A0A815E7W0_ADIRI</name>